<reference evidence="2" key="1">
    <citation type="journal article" date="2019" name="Int. J. Syst. Evol. Microbiol.">
        <title>The Global Catalogue of Microorganisms (GCM) 10K type strain sequencing project: providing services to taxonomists for standard genome sequencing and annotation.</title>
        <authorList>
            <consortium name="The Broad Institute Genomics Platform"/>
            <consortium name="The Broad Institute Genome Sequencing Center for Infectious Disease"/>
            <person name="Wu L."/>
            <person name="Ma J."/>
        </authorList>
    </citation>
    <scope>NUCLEOTIDE SEQUENCE [LARGE SCALE GENOMIC DNA]</scope>
    <source>
        <strain evidence="2">CCUG 58412</strain>
    </source>
</reference>
<evidence type="ECO:0000313" key="2">
    <source>
        <dbReference type="Proteomes" id="UP001597128"/>
    </source>
</evidence>
<dbReference type="EMBL" id="JBHTKB010000003">
    <property type="protein sequence ID" value="MFD0914690.1"/>
    <property type="molecule type" value="Genomic_DNA"/>
</dbReference>
<keyword evidence="2" id="KW-1185">Reference proteome</keyword>
<dbReference type="InterPro" id="IPR018684">
    <property type="entry name" value="DUF2171"/>
</dbReference>
<organism evidence="1 2">
    <name type="scientific">Methylophilus luteus</name>
    <dbReference type="NCBI Taxonomy" id="640108"/>
    <lineage>
        <taxon>Bacteria</taxon>
        <taxon>Pseudomonadati</taxon>
        <taxon>Pseudomonadota</taxon>
        <taxon>Betaproteobacteria</taxon>
        <taxon>Nitrosomonadales</taxon>
        <taxon>Methylophilaceae</taxon>
        <taxon>Methylophilus</taxon>
    </lineage>
</organism>
<evidence type="ECO:0000313" key="1">
    <source>
        <dbReference type="EMBL" id="MFD0914690.1"/>
    </source>
</evidence>
<gene>
    <name evidence="1" type="ORF">ACFQ1Z_14105</name>
</gene>
<comment type="caution">
    <text evidence="1">The sequence shown here is derived from an EMBL/GenBank/DDBJ whole genome shotgun (WGS) entry which is preliminary data.</text>
</comment>
<dbReference type="Proteomes" id="UP001597128">
    <property type="component" value="Unassembled WGS sequence"/>
</dbReference>
<sequence length="77" mass="8676">MNTNQIIPEMPVVCSQGGQFATVDHMEGSDSIKLKKDEQGQHHYIPTSWVTEIKDGKVVVDRPGDEAMQDWTEAPRH</sequence>
<accession>A0ABW3FCJ0</accession>
<protein>
    <submittedName>
        <fullName evidence="1">DUF2171 domain-containing protein</fullName>
    </submittedName>
</protein>
<name>A0ABW3FCJ0_9PROT</name>
<dbReference type="RefSeq" id="WP_379058852.1">
    <property type="nucleotide sequence ID" value="NZ_JBHTKB010000003.1"/>
</dbReference>
<dbReference type="Pfam" id="PF09939">
    <property type="entry name" value="DUF2171"/>
    <property type="match status" value="1"/>
</dbReference>
<proteinExistence type="predicted"/>